<keyword evidence="3" id="KW-0449">Lipoprotein</keyword>
<protein>
    <submittedName>
        <fullName evidence="3">Gliding motility-associated lipoprotein GldK</fullName>
    </submittedName>
</protein>
<evidence type="ECO:0000256" key="1">
    <source>
        <dbReference type="SAM" id="SignalP"/>
    </source>
</evidence>
<evidence type="ECO:0000313" key="4">
    <source>
        <dbReference type="Proteomes" id="UP000199041"/>
    </source>
</evidence>
<proteinExistence type="predicted"/>
<feature type="signal peptide" evidence="1">
    <location>
        <begin position="1"/>
        <end position="20"/>
    </location>
</feature>
<accession>A0A1H4B5F7</accession>
<keyword evidence="1" id="KW-0732">Signal</keyword>
<reference evidence="3 4" key="1">
    <citation type="submission" date="2016-10" db="EMBL/GenBank/DDBJ databases">
        <authorList>
            <person name="de Groot N.N."/>
        </authorList>
    </citation>
    <scope>NUCLEOTIDE SEQUENCE [LARGE SCALE GENOMIC DNA]</scope>
    <source>
        <strain evidence="3 4">Vu-144</strain>
    </source>
</reference>
<dbReference type="GO" id="GO:0120147">
    <property type="term" value="F:formylglycine-generating oxidase activity"/>
    <property type="evidence" value="ECO:0007669"/>
    <property type="project" value="TreeGrafter"/>
</dbReference>
<dbReference type="RefSeq" id="WP_091399804.1">
    <property type="nucleotide sequence ID" value="NZ_FNQY01000018.1"/>
</dbReference>
<dbReference type="PANTHER" id="PTHR23150">
    <property type="entry name" value="SULFATASE MODIFYING FACTOR 1, 2"/>
    <property type="match status" value="1"/>
</dbReference>
<dbReference type="EMBL" id="FNQY01000018">
    <property type="protein sequence ID" value="SEA43380.1"/>
    <property type="molecule type" value="Genomic_DNA"/>
</dbReference>
<dbReference type="SUPFAM" id="SSF56436">
    <property type="entry name" value="C-type lectin-like"/>
    <property type="match status" value="1"/>
</dbReference>
<dbReference type="Gene3D" id="3.90.1580.10">
    <property type="entry name" value="paralog of FGE (formylglycine-generating enzyme)"/>
    <property type="match status" value="1"/>
</dbReference>
<evidence type="ECO:0000313" key="3">
    <source>
        <dbReference type="EMBL" id="SEA43380.1"/>
    </source>
</evidence>
<dbReference type="Proteomes" id="UP000199041">
    <property type="component" value="Unassembled WGS sequence"/>
</dbReference>
<dbReference type="InterPro" id="IPR051043">
    <property type="entry name" value="Sulfatase_Mod_Factor_Kinase"/>
</dbReference>
<name>A0A1H4B5F7_9BACT</name>
<evidence type="ECO:0000259" key="2">
    <source>
        <dbReference type="Pfam" id="PF03781"/>
    </source>
</evidence>
<keyword evidence="4" id="KW-1185">Reference proteome</keyword>
<dbReference type="InterPro" id="IPR042095">
    <property type="entry name" value="SUMF_sf"/>
</dbReference>
<dbReference type="Pfam" id="PF03781">
    <property type="entry name" value="FGE-sulfatase"/>
    <property type="match status" value="1"/>
</dbReference>
<organism evidence="3 4">
    <name type="scientific">Arachidicoccus rhizosphaerae</name>
    <dbReference type="NCBI Taxonomy" id="551991"/>
    <lineage>
        <taxon>Bacteria</taxon>
        <taxon>Pseudomonadati</taxon>
        <taxon>Bacteroidota</taxon>
        <taxon>Chitinophagia</taxon>
        <taxon>Chitinophagales</taxon>
        <taxon>Chitinophagaceae</taxon>
        <taxon>Arachidicoccus</taxon>
    </lineage>
</organism>
<dbReference type="OrthoDB" id="9768004at2"/>
<feature type="domain" description="Sulfatase-modifying factor enzyme-like" evidence="2">
    <location>
        <begin position="54"/>
        <end position="411"/>
    </location>
</feature>
<dbReference type="PROSITE" id="PS51257">
    <property type="entry name" value="PROKAR_LIPOPROTEIN"/>
    <property type="match status" value="1"/>
</dbReference>
<sequence length="421" mass="47351">MTGKKTHLVFGIFLLLTALAGCSSNKISASASDDGVVHGIKYDKIPKGMDLPSNMVYVPTGSFTLGSAESGSAGTTSVSVNGFWMDKYEVTNAQYHQFVNWVRDSTAAMILGYVHVSKEGDTAVDWSKAKKINFADDDIQQRLSSIMLPSQDLLNDQPELDPSKLIYRAKGFDYNAAAHHPDQPRKNFIYSYDVPIYPDTLVWIKDFDYSYNVSMARDYFENAAYAQYPVVGVNWRQATAFAHWRTNYLNQYLGRKKLAVQNAYRLPTEAEFEYAARGGHNNFLYPWGNYLKNAEGCMMANFKNGKGNYTDDGALYPARVDSYLPNDFGLYNIAGNVSEWTATSYINGYQAYDNDFNPNIYINATDKDSQDKKRKTVRGGSWKDPADGIQVNARSYEYMDSSRSYIGFRCVIDIPPGTPKK</sequence>
<dbReference type="InterPro" id="IPR005532">
    <property type="entry name" value="SUMF_dom"/>
</dbReference>
<dbReference type="AlphaFoldDB" id="A0A1H4B5F7"/>
<gene>
    <name evidence="3" type="ORF">SAMN05192529_11860</name>
</gene>
<dbReference type="STRING" id="551991.SAMN05192529_11860"/>
<feature type="chain" id="PRO_5011570137" evidence="1">
    <location>
        <begin position="21"/>
        <end position="421"/>
    </location>
</feature>
<dbReference type="InterPro" id="IPR016187">
    <property type="entry name" value="CTDL_fold"/>
</dbReference>
<dbReference type="PANTHER" id="PTHR23150:SF19">
    <property type="entry name" value="FORMYLGLYCINE-GENERATING ENZYME"/>
    <property type="match status" value="1"/>
</dbReference>